<proteinExistence type="predicted"/>
<dbReference type="PaxDb" id="284590-Q6CX84"/>
<dbReference type="Gene3D" id="3.40.50.1820">
    <property type="entry name" value="alpha/beta hydrolase"/>
    <property type="match status" value="1"/>
</dbReference>
<dbReference type="InterPro" id="IPR051340">
    <property type="entry name" value="Haloalkane_dehalogenase"/>
</dbReference>
<keyword evidence="4" id="KW-1185">Reference proteome</keyword>
<dbReference type="FunCoup" id="Q6CX84">
    <property type="interactions" value="886"/>
</dbReference>
<evidence type="ECO:0000313" key="3">
    <source>
        <dbReference type="EMBL" id="CAH03043.1"/>
    </source>
</evidence>
<dbReference type="InterPro" id="IPR000639">
    <property type="entry name" value="Epox_hydrolase-like"/>
</dbReference>
<dbReference type="OMA" id="WQYTNGV"/>
<dbReference type="HOGENOM" id="CLU_020336_35_0_1"/>
<dbReference type="InterPro" id="IPR029058">
    <property type="entry name" value="AB_hydrolase_fold"/>
</dbReference>
<dbReference type="EMBL" id="CR382121">
    <property type="protein sequence ID" value="CAH03043.1"/>
    <property type="molecule type" value="Genomic_DNA"/>
</dbReference>
<dbReference type="ESTHER" id="klula-q6cx84">
    <property type="family name" value="6_AlphaBeta_hydrolase"/>
</dbReference>
<evidence type="ECO:0000259" key="2">
    <source>
        <dbReference type="Pfam" id="PF00561"/>
    </source>
</evidence>
<dbReference type="STRING" id="284590.Q6CX84"/>
<dbReference type="PRINTS" id="PR00412">
    <property type="entry name" value="EPOXHYDRLASE"/>
</dbReference>
<dbReference type="Pfam" id="PF00561">
    <property type="entry name" value="Abhydrolase_1"/>
    <property type="match status" value="1"/>
</dbReference>
<dbReference type="eggNOG" id="KOG4178">
    <property type="taxonomic scope" value="Eukaryota"/>
</dbReference>
<dbReference type="Proteomes" id="UP000000598">
    <property type="component" value="Chromosome A"/>
</dbReference>
<dbReference type="PRINTS" id="PR00111">
    <property type="entry name" value="ABHYDROLASE"/>
</dbReference>
<dbReference type="GO" id="GO:0004301">
    <property type="term" value="F:epoxide hydrolase activity"/>
    <property type="evidence" value="ECO:0007669"/>
    <property type="project" value="TreeGrafter"/>
</dbReference>
<evidence type="ECO:0000256" key="1">
    <source>
        <dbReference type="ARBA" id="ARBA00022801"/>
    </source>
</evidence>
<dbReference type="InParanoid" id="Q6CX84"/>
<keyword evidence="1" id="KW-0378">Hydrolase</keyword>
<protein>
    <submittedName>
        <fullName evidence="3">KLLA0A10395p</fullName>
    </submittedName>
</protein>
<dbReference type="PANTHER" id="PTHR42977:SF3">
    <property type="entry name" value="AB HYDROLASE-1 DOMAIN-CONTAINING PROTEIN"/>
    <property type="match status" value="1"/>
</dbReference>
<dbReference type="RefSeq" id="XP_451455.1">
    <property type="nucleotide sequence ID" value="XM_451455.1"/>
</dbReference>
<gene>
    <name evidence="3" type="ORF">KLLA0_A10395g</name>
</gene>
<evidence type="ECO:0000313" key="4">
    <source>
        <dbReference type="Proteomes" id="UP000000598"/>
    </source>
</evidence>
<name>Q6CX84_KLULA</name>
<dbReference type="PANTHER" id="PTHR42977">
    <property type="entry name" value="HYDROLASE-RELATED"/>
    <property type="match status" value="1"/>
</dbReference>
<accession>Q6CX84</accession>
<organism evidence="3 4">
    <name type="scientific">Kluyveromyces lactis (strain ATCC 8585 / CBS 2359 / DSM 70799 / NBRC 1267 / NRRL Y-1140 / WM37)</name>
    <name type="common">Yeast</name>
    <name type="synonym">Candida sphaerica</name>
    <dbReference type="NCBI Taxonomy" id="284590"/>
    <lineage>
        <taxon>Eukaryota</taxon>
        <taxon>Fungi</taxon>
        <taxon>Dikarya</taxon>
        <taxon>Ascomycota</taxon>
        <taxon>Saccharomycotina</taxon>
        <taxon>Saccharomycetes</taxon>
        <taxon>Saccharomycetales</taxon>
        <taxon>Saccharomycetaceae</taxon>
        <taxon>Kluyveromyces</taxon>
    </lineage>
</organism>
<dbReference type="AlphaFoldDB" id="Q6CX84"/>
<dbReference type="KEGG" id="kla:KLLA0_A10395g"/>
<reference evidence="3 4" key="1">
    <citation type="journal article" date="2004" name="Nature">
        <title>Genome evolution in yeasts.</title>
        <authorList>
            <consortium name="Genolevures"/>
            <person name="Dujon B."/>
            <person name="Sherman D."/>
            <person name="Fischer G."/>
            <person name="Durrens P."/>
            <person name="Casaregola S."/>
            <person name="Lafontaine I."/>
            <person name="de Montigny J."/>
            <person name="Marck C."/>
            <person name="Neuveglise C."/>
            <person name="Talla E."/>
            <person name="Goffard N."/>
            <person name="Frangeul L."/>
            <person name="Aigle M."/>
            <person name="Anthouard V."/>
            <person name="Babour A."/>
            <person name="Barbe V."/>
            <person name="Barnay S."/>
            <person name="Blanchin S."/>
            <person name="Beckerich J.M."/>
            <person name="Beyne E."/>
            <person name="Bleykasten C."/>
            <person name="Boisrame A."/>
            <person name="Boyer J."/>
            <person name="Cattolico L."/>
            <person name="Confanioleri F."/>
            <person name="de Daruvar A."/>
            <person name="Despons L."/>
            <person name="Fabre E."/>
            <person name="Fairhead C."/>
            <person name="Ferry-Dumazet H."/>
            <person name="Groppi A."/>
            <person name="Hantraye F."/>
            <person name="Hennequin C."/>
            <person name="Jauniaux N."/>
            <person name="Joyet P."/>
            <person name="Kachouri R."/>
            <person name="Kerrest A."/>
            <person name="Koszul R."/>
            <person name="Lemaire M."/>
            <person name="Lesur I."/>
            <person name="Ma L."/>
            <person name="Muller H."/>
            <person name="Nicaud J.M."/>
            <person name="Nikolski M."/>
            <person name="Oztas S."/>
            <person name="Ozier-Kalogeropoulos O."/>
            <person name="Pellenz S."/>
            <person name="Potier S."/>
            <person name="Richard G.F."/>
            <person name="Straub M.L."/>
            <person name="Suleau A."/>
            <person name="Swennene D."/>
            <person name="Tekaia F."/>
            <person name="Wesolowski-Louvel M."/>
            <person name="Westhof E."/>
            <person name="Wirth B."/>
            <person name="Zeniou-Meyer M."/>
            <person name="Zivanovic I."/>
            <person name="Bolotin-Fukuhara M."/>
            <person name="Thierry A."/>
            <person name="Bouchier C."/>
            <person name="Caudron B."/>
            <person name="Scarpelli C."/>
            <person name="Gaillardin C."/>
            <person name="Weissenbach J."/>
            <person name="Wincker P."/>
            <person name="Souciet J.L."/>
        </authorList>
    </citation>
    <scope>NUCLEOTIDE SEQUENCE [LARGE SCALE GENOMIC DNA]</scope>
    <source>
        <strain evidence="4">ATCC 8585 / CBS 2359 / DSM 70799 / NBRC 1267 / NRRL Y-1140 / WM37</strain>
    </source>
</reference>
<sequence>MTDSRIQTFHTATLSNNTKVWYREAGDKSNPSIVLLHGYPTSSTMFRHLIPLISDKFHVIAPDLPGFGFTEVPEDYHYSFDNLAATVREFLKEINVTRFAIYVFDYGSPVGFRLALKDPSSITGIVTQNGNAYEEALGDEFWGFIKKYWQTTQTDPVFVKPLSQFIADRKNVDDQYFIGVKDKTAIEPAAYTLDFALLQRPGQTDIQLKLFHDYQNNLTIYPAIHEFLKAHRIPVLAAWGKNDYIFTPEGAEAFGKHAQKFKLTLLDSGHFALETHVQDIAHDINTFLHDNIAL</sequence>
<dbReference type="InterPro" id="IPR000073">
    <property type="entry name" value="AB_hydrolase_1"/>
</dbReference>
<feature type="domain" description="AB hydrolase-1" evidence="2">
    <location>
        <begin position="31"/>
        <end position="276"/>
    </location>
</feature>
<dbReference type="SUPFAM" id="SSF53474">
    <property type="entry name" value="alpha/beta-Hydrolases"/>
    <property type="match status" value="1"/>
</dbReference>
<dbReference type="GeneID" id="2896702"/>